<dbReference type="EMBL" id="JBDODL010000264">
    <property type="protein sequence ID" value="MES1919355.1"/>
    <property type="molecule type" value="Genomic_DNA"/>
</dbReference>
<accession>A0ABV2AI46</accession>
<evidence type="ECO:0000313" key="4">
    <source>
        <dbReference type="Proteomes" id="UP001439008"/>
    </source>
</evidence>
<keyword evidence="1" id="KW-0812">Transmembrane</keyword>
<keyword evidence="2" id="KW-0732">Signal</keyword>
<reference evidence="3 4" key="1">
    <citation type="journal article" date="2024" name="BMC Biol.">
        <title>Comparative genomics of Ascetosporea gives new insight into the evolutionary basis for animal parasitism in Rhizaria.</title>
        <authorList>
            <person name="Hiltunen Thoren M."/>
            <person name="Onut-Brannstrom I."/>
            <person name="Alfjorden A."/>
            <person name="Peckova H."/>
            <person name="Swords F."/>
            <person name="Hooper C."/>
            <person name="Holzer A.S."/>
            <person name="Bass D."/>
            <person name="Burki F."/>
        </authorList>
    </citation>
    <scope>NUCLEOTIDE SEQUENCE [LARGE SCALE GENOMIC DNA]</scope>
    <source>
        <strain evidence="3">20-A016</strain>
    </source>
</reference>
<evidence type="ECO:0000256" key="1">
    <source>
        <dbReference type="SAM" id="Phobius"/>
    </source>
</evidence>
<protein>
    <submittedName>
        <fullName evidence="3">Uncharacterized protein</fullName>
    </submittedName>
</protein>
<dbReference type="Proteomes" id="UP001439008">
    <property type="component" value="Unassembled WGS sequence"/>
</dbReference>
<feature type="transmembrane region" description="Helical" evidence="1">
    <location>
        <begin position="228"/>
        <end position="247"/>
    </location>
</feature>
<comment type="caution">
    <text evidence="3">The sequence shown here is derived from an EMBL/GenBank/DDBJ whole genome shotgun (WGS) entry which is preliminary data.</text>
</comment>
<feature type="chain" id="PRO_5047340074" evidence="2">
    <location>
        <begin position="17"/>
        <end position="267"/>
    </location>
</feature>
<evidence type="ECO:0000256" key="2">
    <source>
        <dbReference type="SAM" id="SignalP"/>
    </source>
</evidence>
<evidence type="ECO:0000313" key="3">
    <source>
        <dbReference type="EMBL" id="MES1919355.1"/>
    </source>
</evidence>
<name>A0ABV2AI46_9EUKA</name>
<organism evidence="3 4">
    <name type="scientific">Bonamia ostreae</name>
    <dbReference type="NCBI Taxonomy" id="126728"/>
    <lineage>
        <taxon>Eukaryota</taxon>
        <taxon>Sar</taxon>
        <taxon>Rhizaria</taxon>
        <taxon>Endomyxa</taxon>
        <taxon>Ascetosporea</taxon>
        <taxon>Haplosporida</taxon>
        <taxon>Bonamia</taxon>
    </lineage>
</organism>
<keyword evidence="4" id="KW-1185">Reference proteome</keyword>
<sequence length="267" mass="31211">MLFVIYLSVFLNICQNIKIVNNYKQFTPKSQMTVQSFINCREIGQNFKLKSKIVIPKFCGIDPNSVKMQVKLAERYLLHSLNIIVMFCVEEMDLGVNACTPGCDHQNIRNKILKTIQNGEYILVAMVSQSCFNNTRTVSKSNFCKKSGFFMFKHGEKFDLTLAYDFAYVLRMEESNYKAAKRNLEQPGIDTFFLSERSSFEICIMLKSILKEDLELKRDCLTIEKEEFLFLRNLLLFISCFLIFLSLKKLIPIFYKKLKKGYNKKKD</sequence>
<keyword evidence="1" id="KW-0472">Membrane</keyword>
<gene>
    <name evidence="3" type="ORF">MHBO_001202</name>
</gene>
<proteinExistence type="predicted"/>
<keyword evidence="1" id="KW-1133">Transmembrane helix</keyword>
<feature type="signal peptide" evidence="2">
    <location>
        <begin position="1"/>
        <end position="16"/>
    </location>
</feature>